<dbReference type="InterPro" id="IPR007865">
    <property type="entry name" value="Aminopep_P_N"/>
</dbReference>
<evidence type="ECO:0000256" key="11">
    <source>
        <dbReference type="ARBA" id="ARBA00030849"/>
    </source>
</evidence>
<dbReference type="Pfam" id="PF00557">
    <property type="entry name" value="Peptidase_M24"/>
    <property type="match status" value="1"/>
</dbReference>
<keyword evidence="6" id="KW-0031">Aminopeptidase</keyword>
<dbReference type="PANTHER" id="PTHR43226">
    <property type="entry name" value="XAA-PRO AMINOPEPTIDASE 3"/>
    <property type="match status" value="1"/>
</dbReference>
<comment type="cofactor">
    <cofactor evidence="2">
        <name>Mn(2+)</name>
        <dbReference type="ChEBI" id="CHEBI:29035"/>
    </cofactor>
</comment>
<dbReference type="EC" id="3.4.11.9" evidence="5"/>
<evidence type="ECO:0000256" key="3">
    <source>
        <dbReference type="ARBA" id="ARBA00002443"/>
    </source>
</evidence>
<keyword evidence="6" id="KW-0645">Protease</keyword>
<comment type="function">
    <text evidence="3">Catalyzes the removal of a penultimate prolyl residue from the N-termini of peptides.</text>
</comment>
<keyword evidence="7" id="KW-0479">Metal-binding</keyword>
<reference evidence="14 15" key="1">
    <citation type="submission" date="2015-01" db="EMBL/GenBank/DDBJ databases">
        <title>The Genome Sequence of Exophiala oligosperma CBS72588.</title>
        <authorList>
            <consortium name="The Broad Institute Genomics Platform"/>
            <person name="Cuomo C."/>
            <person name="de Hoog S."/>
            <person name="Gorbushina A."/>
            <person name="Stielow B."/>
            <person name="Teixiera M."/>
            <person name="Abouelleil A."/>
            <person name="Chapman S.B."/>
            <person name="Priest M."/>
            <person name="Young S.K."/>
            <person name="Wortman J."/>
            <person name="Nusbaum C."/>
            <person name="Birren B."/>
        </authorList>
    </citation>
    <scope>NUCLEOTIDE SEQUENCE [LARGE SCALE GENOMIC DNA]</scope>
    <source>
        <strain evidence="14 15">CBS 72588</strain>
    </source>
</reference>
<dbReference type="Gene3D" id="3.40.350.10">
    <property type="entry name" value="Creatinase/prolidase N-terminal domain"/>
    <property type="match status" value="1"/>
</dbReference>
<dbReference type="InterPro" id="IPR036005">
    <property type="entry name" value="Creatinase/aminopeptidase-like"/>
</dbReference>
<dbReference type="RefSeq" id="XP_016265721.1">
    <property type="nucleotide sequence ID" value="XM_016404716.1"/>
</dbReference>
<dbReference type="HOGENOM" id="CLU_017266_1_1_1"/>
<dbReference type="GO" id="GO:0070006">
    <property type="term" value="F:metalloaminopeptidase activity"/>
    <property type="evidence" value="ECO:0007669"/>
    <property type="project" value="InterPro"/>
</dbReference>
<keyword evidence="8" id="KW-0378">Hydrolase</keyword>
<dbReference type="GeneID" id="27355965"/>
<evidence type="ECO:0000256" key="6">
    <source>
        <dbReference type="ARBA" id="ARBA00022438"/>
    </source>
</evidence>
<keyword evidence="9" id="KW-0482">Metalloprotease</keyword>
<keyword evidence="10" id="KW-0464">Manganese</keyword>
<dbReference type="PANTHER" id="PTHR43226:SF4">
    <property type="entry name" value="XAA-PRO AMINOPEPTIDASE 3"/>
    <property type="match status" value="1"/>
</dbReference>
<dbReference type="SUPFAM" id="SSF53092">
    <property type="entry name" value="Creatinase/prolidase N-terminal domain"/>
    <property type="match status" value="1"/>
</dbReference>
<feature type="domain" description="Aminopeptidase P N-terminal" evidence="13">
    <location>
        <begin position="70"/>
        <end position="206"/>
    </location>
</feature>
<dbReference type="InterPro" id="IPR052433">
    <property type="entry name" value="X-Pro_dipept-like"/>
</dbReference>
<evidence type="ECO:0000256" key="10">
    <source>
        <dbReference type="ARBA" id="ARBA00023211"/>
    </source>
</evidence>
<dbReference type="STRING" id="215243.A0A0D2DSU5"/>
<proteinExistence type="inferred from homology"/>
<dbReference type="GO" id="GO:0030145">
    <property type="term" value="F:manganese ion binding"/>
    <property type="evidence" value="ECO:0007669"/>
    <property type="project" value="InterPro"/>
</dbReference>
<dbReference type="SMART" id="SM01011">
    <property type="entry name" value="AMP_N"/>
    <property type="match status" value="1"/>
</dbReference>
<dbReference type="VEuPathDB" id="FungiDB:PV06_03891"/>
<evidence type="ECO:0000256" key="4">
    <source>
        <dbReference type="ARBA" id="ARBA00008766"/>
    </source>
</evidence>
<organism evidence="14 15">
    <name type="scientific">Exophiala oligosperma</name>
    <dbReference type="NCBI Taxonomy" id="215243"/>
    <lineage>
        <taxon>Eukaryota</taxon>
        <taxon>Fungi</taxon>
        <taxon>Dikarya</taxon>
        <taxon>Ascomycota</taxon>
        <taxon>Pezizomycotina</taxon>
        <taxon>Eurotiomycetes</taxon>
        <taxon>Chaetothyriomycetidae</taxon>
        <taxon>Chaetothyriales</taxon>
        <taxon>Herpotrichiellaceae</taxon>
        <taxon>Exophiala</taxon>
    </lineage>
</organism>
<comment type="similarity">
    <text evidence="4">Belongs to the peptidase M24B family.</text>
</comment>
<dbReference type="SUPFAM" id="SSF55920">
    <property type="entry name" value="Creatinase/aminopeptidase"/>
    <property type="match status" value="1"/>
</dbReference>
<evidence type="ECO:0000256" key="1">
    <source>
        <dbReference type="ARBA" id="ARBA00001424"/>
    </source>
</evidence>
<dbReference type="Pfam" id="PF05195">
    <property type="entry name" value="AMP_N"/>
    <property type="match status" value="1"/>
</dbReference>
<dbReference type="AlphaFoldDB" id="A0A0D2DSU5"/>
<evidence type="ECO:0000259" key="13">
    <source>
        <dbReference type="SMART" id="SM01011"/>
    </source>
</evidence>
<evidence type="ECO:0000256" key="2">
    <source>
        <dbReference type="ARBA" id="ARBA00001936"/>
    </source>
</evidence>
<dbReference type="EMBL" id="KN847334">
    <property type="protein sequence ID" value="KIW45505.1"/>
    <property type="molecule type" value="Genomic_DNA"/>
</dbReference>
<evidence type="ECO:0000256" key="7">
    <source>
        <dbReference type="ARBA" id="ARBA00022723"/>
    </source>
</evidence>
<dbReference type="GO" id="GO:0005739">
    <property type="term" value="C:mitochondrion"/>
    <property type="evidence" value="ECO:0007669"/>
    <property type="project" value="TreeGrafter"/>
</dbReference>
<evidence type="ECO:0000313" key="15">
    <source>
        <dbReference type="Proteomes" id="UP000053342"/>
    </source>
</evidence>
<evidence type="ECO:0000256" key="8">
    <source>
        <dbReference type="ARBA" id="ARBA00022801"/>
    </source>
</evidence>
<keyword evidence="15" id="KW-1185">Reference proteome</keyword>
<accession>A0A0D2DSU5</accession>
<evidence type="ECO:0000256" key="12">
    <source>
        <dbReference type="ARBA" id="ARBA00032413"/>
    </source>
</evidence>
<name>A0A0D2DSU5_9EURO</name>
<evidence type="ECO:0000256" key="9">
    <source>
        <dbReference type="ARBA" id="ARBA00023049"/>
    </source>
</evidence>
<dbReference type="GO" id="GO:0006508">
    <property type="term" value="P:proteolysis"/>
    <property type="evidence" value="ECO:0007669"/>
    <property type="project" value="TreeGrafter"/>
</dbReference>
<evidence type="ECO:0000256" key="5">
    <source>
        <dbReference type="ARBA" id="ARBA00012574"/>
    </source>
</evidence>
<dbReference type="Gene3D" id="3.90.230.10">
    <property type="entry name" value="Creatinase/methionine aminopeptidase superfamily"/>
    <property type="match status" value="1"/>
</dbReference>
<dbReference type="CDD" id="cd01087">
    <property type="entry name" value="Prolidase"/>
    <property type="match status" value="1"/>
</dbReference>
<gene>
    <name evidence="14" type="ORF">PV06_03891</name>
</gene>
<sequence>MSMRRTLWKSLHCTNNVLNLSQPIQRLPRTSLRSYNSVSGIVNAADLSFGQPVHETHPHILQPGELTPGISAQEYADRRTKLAAKLPDNAIAIVAASDIHFRSGSVFYEFHQDPDFFYLTGFNEPEALAVIGKDSTGTDHTFHLYVREKDAKAEIWDGARSGTQAARDVFNADETGDISRVKTILPELVGSATSGVYTDIMTPDSSTTTQSALRRFLHGKPRRTTEFADLLQSQSSKINRLRPIMNDLRAFKSPAEIEVMRRAGKASGRAHTEAMRKAWTREKQLDAYLRYQFVMQGCDTSAFEPVVAGGKNALSIHYVRNDDVLQDDEMVLVDGGGKYGGYIADITRTWPVNGKFSDAQRDLYQAVLNVQRSLISLCRGSSNMSLDKLHSIAEDSLSNELRQIGFDMSSSSKTAIEKLFPHHLSHYIGMDVHDTVGYTRKTVLQEGHCITIEPGIYVPDDERWPKHFRNMGVRIEDSVCVQEDSPFVLTTEAVKEVVDIEALRD</sequence>
<protein>
    <recommendedName>
        <fullName evidence="5">Xaa-Pro aminopeptidase</fullName>
        <ecNumber evidence="5">3.4.11.9</ecNumber>
    </recommendedName>
    <alternativeName>
        <fullName evidence="11">Aminoacylproline aminopeptidase</fullName>
    </alternativeName>
    <alternativeName>
        <fullName evidence="12">Prolidase</fullName>
    </alternativeName>
</protein>
<dbReference type="OrthoDB" id="4215474at2759"/>
<dbReference type="InterPro" id="IPR029149">
    <property type="entry name" value="Creatin/AminoP/Spt16_N"/>
</dbReference>
<dbReference type="InterPro" id="IPR000994">
    <property type="entry name" value="Pept_M24"/>
</dbReference>
<dbReference type="Proteomes" id="UP000053342">
    <property type="component" value="Unassembled WGS sequence"/>
</dbReference>
<evidence type="ECO:0000313" key="14">
    <source>
        <dbReference type="EMBL" id="KIW45505.1"/>
    </source>
</evidence>
<comment type="catalytic activity">
    <reaction evidence="1">
        <text>Release of any N-terminal amino acid, including proline, that is linked to proline, even from a dipeptide or tripeptide.</text>
        <dbReference type="EC" id="3.4.11.9"/>
    </reaction>
</comment>